<protein>
    <submittedName>
        <fullName evidence="1">Unannotated protein</fullName>
    </submittedName>
</protein>
<sequence>MAQEARSSLNNFVAALERHFEAVSAGRGADDPAVVASYEHLKSVFLDYEEALSDQFGEFLPMELAEDDEDWA</sequence>
<organism evidence="1">
    <name type="scientific">freshwater metagenome</name>
    <dbReference type="NCBI Taxonomy" id="449393"/>
    <lineage>
        <taxon>unclassified sequences</taxon>
        <taxon>metagenomes</taxon>
        <taxon>ecological metagenomes</taxon>
    </lineage>
</organism>
<dbReference type="EMBL" id="CAEZXL010000065">
    <property type="protein sequence ID" value="CAB4685234.1"/>
    <property type="molecule type" value="Genomic_DNA"/>
</dbReference>
<proteinExistence type="predicted"/>
<name>A0A6J6NKI2_9ZZZZ</name>
<reference evidence="1" key="1">
    <citation type="submission" date="2020-05" db="EMBL/GenBank/DDBJ databases">
        <authorList>
            <person name="Chiriac C."/>
            <person name="Salcher M."/>
            <person name="Ghai R."/>
            <person name="Kavagutti S V."/>
        </authorList>
    </citation>
    <scope>NUCLEOTIDE SEQUENCE</scope>
</reference>
<evidence type="ECO:0000313" key="1">
    <source>
        <dbReference type="EMBL" id="CAB4685234.1"/>
    </source>
</evidence>
<accession>A0A6J6NKI2</accession>
<dbReference type="AlphaFoldDB" id="A0A6J6NKI2"/>
<gene>
    <name evidence="1" type="ORF">UFOPK2373_00495</name>
</gene>